<organism evidence="1 2">
    <name type="scientific">Ottowia pentelensis</name>
    <dbReference type="NCBI Taxonomy" id="511108"/>
    <lineage>
        <taxon>Bacteria</taxon>
        <taxon>Pseudomonadati</taxon>
        <taxon>Pseudomonadota</taxon>
        <taxon>Betaproteobacteria</taxon>
        <taxon>Burkholderiales</taxon>
        <taxon>Comamonadaceae</taxon>
        <taxon>Ottowia</taxon>
    </lineage>
</organism>
<keyword evidence="2" id="KW-1185">Reference proteome</keyword>
<sequence>MFTVVETEHFTQWINGLRDLPTRIRLLRRLGKAARGQLGDVKPVGQGVWEMREFFGPGWRMYYVRQGGTLIVMLGGGDKASQQADIRHAHSMAQELSNEQDQDPPV</sequence>
<dbReference type="Pfam" id="PF05973">
    <property type="entry name" value="Gp49"/>
    <property type="match status" value="1"/>
</dbReference>
<proteinExistence type="predicted"/>
<name>A0ABV6PQI9_9BURK</name>
<dbReference type="Proteomes" id="UP001589834">
    <property type="component" value="Unassembled WGS sequence"/>
</dbReference>
<accession>A0ABV6PQI9</accession>
<dbReference type="InterPro" id="IPR009241">
    <property type="entry name" value="HigB-like"/>
</dbReference>
<dbReference type="InterPro" id="IPR014056">
    <property type="entry name" value="TypeIITA-like_toxin_pred"/>
</dbReference>
<dbReference type="PANTHER" id="PTHR41791">
    <property type="entry name" value="SSL7039 PROTEIN"/>
    <property type="match status" value="1"/>
</dbReference>
<evidence type="ECO:0000313" key="1">
    <source>
        <dbReference type="EMBL" id="MFC0592128.1"/>
    </source>
</evidence>
<dbReference type="PANTHER" id="PTHR41791:SF1">
    <property type="entry name" value="SSL7039 PROTEIN"/>
    <property type="match status" value="1"/>
</dbReference>
<dbReference type="PIRSF" id="PIRSF028744">
    <property type="entry name" value="Addict_mod_HI1419"/>
    <property type="match status" value="1"/>
</dbReference>
<dbReference type="RefSeq" id="WP_377481063.1">
    <property type="nucleotide sequence ID" value="NZ_JBHLTN010000011.1"/>
</dbReference>
<protein>
    <submittedName>
        <fullName evidence="1">Type II toxin-antitoxin system RelE/ParE family toxin</fullName>
    </submittedName>
</protein>
<dbReference type="EMBL" id="JBHLTN010000011">
    <property type="protein sequence ID" value="MFC0592128.1"/>
    <property type="molecule type" value="Genomic_DNA"/>
</dbReference>
<evidence type="ECO:0000313" key="2">
    <source>
        <dbReference type="Proteomes" id="UP001589834"/>
    </source>
</evidence>
<dbReference type="NCBIfam" id="TIGR02683">
    <property type="entry name" value="upstrm_HI1419"/>
    <property type="match status" value="1"/>
</dbReference>
<reference evidence="1 2" key="1">
    <citation type="submission" date="2024-09" db="EMBL/GenBank/DDBJ databases">
        <authorList>
            <person name="Sun Q."/>
            <person name="Mori K."/>
        </authorList>
    </citation>
    <scope>NUCLEOTIDE SEQUENCE [LARGE SCALE GENOMIC DNA]</scope>
    <source>
        <strain evidence="1 2">NCAIM B.02336</strain>
    </source>
</reference>
<comment type="caution">
    <text evidence="1">The sequence shown here is derived from an EMBL/GenBank/DDBJ whole genome shotgun (WGS) entry which is preliminary data.</text>
</comment>
<gene>
    <name evidence="1" type="ORF">ACFFGG_06120</name>
</gene>